<reference evidence="6" key="1">
    <citation type="journal article" date="2019" name="Int. J. Syst. Evol. Microbiol.">
        <title>The Global Catalogue of Microorganisms (GCM) 10K type strain sequencing project: providing services to taxonomists for standard genome sequencing and annotation.</title>
        <authorList>
            <consortium name="The Broad Institute Genomics Platform"/>
            <consortium name="The Broad Institute Genome Sequencing Center for Infectious Disease"/>
            <person name="Wu L."/>
            <person name="Ma J."/>
        </authorList>
    </citation>
    <scope>NUCLEOTIDE SEQUENCE [LARGE SCALE GENOMIC DNA]</scope>
    <source>
        <strain evidence="6">CCUG 63682</strain>
    </source>
</reference>
<sequence length="368" mass="42444">MPIFMDRHDVPETVTAEILARLHQEDLKIEQEFGCKGITYWFDDRRKTAFCLIKAPNKQAIQEMHNHAHGDVPNSVIEVDEALVEAFLGRISDPVKANEGPLNIITDDAFRVIMVLETSNYLNRIEANQFSIFTQKFHNSVSKTITQFEGSIVKQNNNTYLVSFRSVTNAILCALKIQANFKYITPKFDLQNRILKIGIDAGSPVTHKKELFEETITLATQMCEIVNHDIVISSEIKSLYENENRNAFIDKERIYTLSPDEQKFLTDLMDYIEANWKQTEINVVKFAKALGYSKSQLYRKLKALTGKSPNTFIRDYRLNKSLKLLHDQRGNISEIAYRAGFNSLAYFSKCFKDKFNILPSTYIQQHVY</sequence>
<dbReference type="Pfam" id="PF12833">
    <property type="entry name" value="HTH_18"/>
    <property type="match status" value="1"/>
</dbReference>
<proteinExistence type="predicted"/>
<evidence type="ECO:0000313" key="6">
    <source>
        <dbReference type="Proteomes" id="UP001595953"/>
    </source>
</evidence>
<evidence type="ECO:0000259" key="4">
    <source>
        <dbReference type="PROSITE" id="PS01124"/>
    </source>
</evidence>
<dbReference type="InterPro" id="IPR018060">
    <property type="entry name" value="HTH_AraC"/>
</dbReference>
<dbReference type="Gene3D" id="3.30.70.3090">
    <property type="entry name" value="ORF SCO4226, nickel-binding ferredoxin-like monomer"/>
    <property type="match status" value="1"/>
</dbReference>
<evidence type="ECO:0000256" key="2">
    <source>
        <dbReference type="ARBA" id="ARBA00023125"/>
    </source>
</evidence>
<comment type="caution">
    <text evidence="5">The sequence shown here is derived from an EMBL/GenBank/DDBJ whole genome shotgun (WGS) entry which is preliminary data.</text>
</comment>
<evidence type="ECO:0000313" key="5">
    <source>
        <dbReference type="EMBL" id="MFC4721395.1"/>
    </source>
</evidence>
<dbReference type="Proteomes" id="UP001595953">
    <property type="component" value="Unassembled WGS sequence"/>
</dbReference>
<organism evidence="5 6">
    <name type="scientific">Geojedonia litorea</name>
    <dbReference type="NCBI Taxonomy" id="1268269"/>
    <lineage>
        <taxon>Bacteria</taxon>
        <taxon>Pseudomonadati</taxon>
        <taxon>Bacteroidota</taxon>
        <taxon>Flavobacteriia</taxon>
        <taxon>Flavobacteriales</taxon>
        <taxon>Flavobacteriaceae</taxon>
        <taxon>Geojedonia</taxon>
    </lineage>
</organism>
<dbReference type="PROSITE" id="PS01124">
    <property type="entry name" value="HTH_ARAC_FAMILY_2"/>
    <property type="match status" value="1"/>
</dbReference>
<dbReference type="SUPFAM" id="SSF55073">
    <property type="entry name" value="Nucleotide cyclase"/>
    <property type="match status" value="1"/>
</dbReference>
<dbReference type="Gene3D" id="3.30.70.1230">
    <property type="entry name" value="Nucleotide cyclase"/>
    <property type="match status" value="1"/>
</dbReference>
<dbReference type="InterPro" id="IPR018062">
    <property type="entry name" value="HTH_AraC-typ_CS"/>
</dbReference>
<dbReference type="InterPro" id="IPR042557">
    <property type="entry name" value="SCO4226"/>
</dbReference>
<dbReference type="PRINTS" id="PR00032">
    <property type="entry name" value="HTHARAC"/>
</dbReference>
<dbReference type="InterPro" id="IPR025336">
    <property type="entry name" value="SCO4226-like"/>
</dbReference>
<evidence type="ECO:0000256" key="3">
    <source>
        <dbReference type="ARBA" id="ARBA00023163"/>
    </source>
</evidence>
<keyword evidence="6" id="KW-1185">Reference proteome</keyword>
<dbReference type="InterPro" id="IPR020449">
    <property type="entry name" value="Tscrpt_reg_AraC-type_HTH"/>
</dbReference>
<dbReference type="InterPro" id="IPR009057">
    <property type="entry name" value="Homeodomain-like_sf"/>
</dbReference>
<dbReference type="PANTHER" id="PTHR43280:SF2">
    <property type="entry name" value="HTH-TYPE TRANSCRIPTIONAL REGULATOR EXSA"/>
    <property type="match status" value="1"/>
</dbReference>
<dbReference type="RefSeq" id="WP_387961056.1">
    <property type="nucleotide sequence ID" value="NZ_JBHSGP010000007.1"/>
</dbReference>
<dbReference type="PANTHER" id="PTHR43280">
    <property type="entry name" value="ARAC-FAMILY TRANSCRIPTIONAL REGULATOR"/>
    <property type="match status" value="1"/>
</dbReference>
<dbReference type="SUPFAM" id="SSF46689">
    <property type="entry name" value="Homeodomain-like"/>
    <property type="match status" value="1"/>
</dbReference>
<dbReference type="EMBL" id="JBHSGP010000007">
    <property type="protein sequence ID" value="MFC4721395.1"/>
    <property type="molecule type" value="Genomic_DNA"/>
</dbReference>
<dbReference type="InterPro" id="IPR029787">
    <property type="entry name" value="Nucleotide_cyclase"/>
</dbReference>
<dbReference type="PROSITE" id="PS00041">
    <property type="entry name" value="HTH_ARAC_FAMILY_1"/>
    <property type="match status" value="1"/>
</dbReference>
<gene>
    <name evidence="5" type="ORF">ACFO5O_03610</name>
</gene>
<keyword evidence="2" id="KW-0238">DNA-binding</keyword>
<dbReference type="Pfam" id="PF14026">
    <property type="entry name" value="SCO4226-like"/>
    <property type="match status" value="1"/>
</dbReference>
<keyword evidence="1" id="KW-0805">Transcription regulation</keyword>
<dbReference type="SMART" id="SM00342">
    <property type="entry name" value="HTH_ARAC"/>
    <property type="match status" value="1"/>
</dbReference>
<accession>A0ABV9N1F3</accession>
<evidence type="ECO:0000256" key="1">
    <source>
        <dbReference type="ARBA" id="ARBA00023015"/>
    </source>
</evidence>
<keyword evidence="3" id="KW-0804">Transcription</keyword>
<dbReference type="Gene3D" id="1.10.10.60">
    <property type="entry name" value="Homeodomain-like"/>
    <property type="match status" value="2"/>
</dbReference>
<name>A0ABV9N1F3_9FLAO</name>
<protein>
    <submittedName>
        <fullName evidence="5">Nickel-binding protein</fullName>
    </submittedName>
</protein>
<feature type="domain" description="HTH araC/xylS-type" evidence="4">
    <location>
        <begin position="266"/>
        <end position="365"/>
    </location>
</feature>